<evidence type="ECO:0000256" key="2">
    <source>
        <dbReference type="ARBA" id="ARBA00005156"/>
    </source>
</evidence>
<keyword evidence="8 10" id="KW-0411">Iron-sulfur</keyword>
<dbReference type="SFLD" id="SFLDS00032">
    <property type="entry name" value="Radical_SAM_3-amino-3-carboxyp"/>
    <property type="match status" value="1"/>
</dbReference>
<dbReference type="Gene3D" id="3.40.50.11850">
    <property type="entry name" value="Diphthamide synthesis DPH1/DPH2 domain 2"/>
    <property type="match status" value="1"/>
</dbReference>
<sequence length="332" mass="37203">MLDIDLSKAKKAVIEADAKTVLVQLPEGLKQFTTQIAEELKVNNNEVFVVMDPTFGACDLALHQMKSLNADLLIHLGHAPIHRPKNVVHIPIYDTVDGKTFEKLMKEVEVELKKKKFKAVALCTHAQFLPLLDKIKNRLEEKNFKVLIGEGSPRIAERGQVLGCNYTAVTSIEHSADAILYFGEGLFHPIGIAFSSKKPVLFADTSTAKVVDLSKERDLYARKRFAAIAMAKEAESFGILISTKTGQRYKQVALDCKALIEGHGKKAFLLAMDLVREEYMAGVKVDCFVNTACTRIVGDDAEHWKKPIINPLELEIVFGKRKWEDFNFDVLY</sequence>
<dbReference type="GO" id="GO:0090560">
    <property type="term" value="F:2-(3-amino-3-carboxypropyl)histidine synthase activity"/>
    <property type="evidence" value="ECO:0007669"/>
    <property type="project" value="UniProtKB-UniRule"/>
</dbReference>
<dbReference type="InterPro" id="IPR042265">
    <property type="entry name" value="DPH1/DPH2_3"/>
</dbReference>
<name>A0A7J4ITJ2_9ARCH</name>
<comment type="caution">
    <text evidence="11">The sequence shown here is derived from an EMBL/GenBank/DDBJ whole genome shotgun (WGS) entry which is preliminary data.</text>
</comment>
<evidence type="ECO:0000313" key="12">
    <source>
        <dbReference type="EMBL" id="MBS3059127.1"/>
    </source>
</evidence>
<dbReference type="FunFam" id="3.40.50.11860:FF:000001">
    <property type="entry name" value="2-(3-amino-3-carboxypropyl)histidine synthase subunit 2"/>
    <property type="match status" value="1"/>
</dbReference>
<comment type="cofactor">
    <cofactor evidence="1 10">
        <name>[4Fe-4S] cluster</name>
        <dbReference type="ChEBI" id="CHEBI:49883"/>
    </cofactor>
</comment>
<dbReference type="Pfam" id="PF01866">
    <property type="entry name" value="Diphthamide_syn"/>
    <property type="match status" value="1"/>
</dbReference>
<evidence type="ECO:0000256" key="10">
    <source>
        <dbReference type="PIRNR" id="PIRNR004967"/>
    </source>
</evidence>
<dbReference type="NCBIfam" id="TIGR00322">
    <property type="entry name" value="diphth2_R"/>
    <property type="match status" value="1"/>
</dbReference>
<dbReference type="PIRSF" id="PIRSF004967">
    <property type="entry name" value="DPH1"/>
    <property type="match status" value="1"/>
</dbReference>
<keyword evidence="5 10" id="KW-0949">S-adenosyl-L-methionine</keyword>
<dbReference type="GO" id="GO:0046872">
    <property type="term" value="F:metal ion binding"/>
    <property type="evidence" value="ECO:0007669"/>
    <property type="project" value="UniProtKB-KW"/>
</dbReference>
<dbReference type="NCBIfam" id="TIGR03682">
    <property type="entry name" value="arCOG04112"/>
    <property type="match status" value="1"/>
</dbReference>
<dbReference type="EMBL" id="DUFG01000013">
    <property type="protein sequence ID" value="HIH08084.1"/>
    <property type="molecule type" value="Genomic_DNA"/>
</dbReference>
<accession>A0A7J4ITJ2</accession>
<evidence type="ECO:0000256" key="4">
    <source>
        <dbReference type="ARBA" id="ARBA00022679"/>
    </source>
</evidence>
<dbReference type="UniPathway" id="UPA00559"/>
<organism evidence="11 13">
    <name type="scientific">Candidatus Iainarchaeum sp</name>
    <dbReference type="NCBI Taxonomy" id="3101447"/>
    <lineage>
        <taxon>Archaea</taxon>
        <taxon>Candidatus Iainarchaeota</taxon>
        <taxon>Candidatus Iainarchaeia</taxon>
        <taxon>Candidatus Iainarchaeales</taxon>
        <taxon>Candidatus Iainarchaeaceae</taxon>
        <taxon>Candidatus Iainarchaeum</taxon>
    </lineage>
</organism>
<evidence type="ECO:0000313" key="13">
    <source>
        <dbReference type="Proteomes" id="UP000577419"/>
    </source>
</evidence>
<dbReference type="PANTHER" id="PTHR10762:SF1">
    <property type="entry name" value="2-(3-AMINO-3-CARBOXYPROPYL)HISTIDINE SYNTHASE SUBUNIT 1"/>
    <property type="match status" value="1"/>
</dbReference>
<reference evidence="12" key="3">
    <citation type="submission" date="2021-05" db="EMBL/GenBank/DDBJ databases">
        <title>Protein family content uncovers lineage relationships and bacterial pathway maintenance mechanisms in DPANN archaea.</title>
        <authorList>
            <person name="Castelle C.J."/>
            <person name="Meheust R."/>
            <person name="Jaffe A.L."/>
            <person name="Seitz K."/>
            <person name="Gong X."/>
            <person name="Baker B.J."/>
            <person name="Banfield J.F."/>
        </authorList>
    </citation>
    <scope>NUCLEOTIDE SEQUENCE</scope>
    <source>
        <strain evidence="12">RIFCSPHIGHO2_01_FULL_GW2011_AR10_43_9</strain>
    </source>
</reference>
<evidence type="ECO:0000256" key="7">
    <source>
        <dbReference type="ARBA" id="ARBA00023004"/>
    </source>
</evidence>
<dbReference type="AlphaFoldDB" id="A0A7J4ITJ2"/>
<dbReference type="Gene3D" id="3.40.50.11840">
    <property type="entry name" value="Diphthamide synthesis DPH1/DPH2 domain 1"/>
    <property type="match status" value="1"/>
</dbReference>
<dbReference type="InterPro" id="IPR035435">
    <property type="entry name" value="DPH1/DPH2_euk_archaea"/>
</dbReference>
<comment type="catalytic activity">
    <reaction evidence="9 10">
        <text>L-histidyl-[translation elongation factor 2] + S-adenosyl-L-methionine = 2-[(3S)-amino-3-carboxypropyl]-L-histidyl-[translation elongation factor 2] + S-methyl-5'-thioadenosine + H(+)</text>
        <dbReference type="Rhea" id="RHEA:36783"/>
        <dbReference type="Rhea" id="RHEA-COMP:9748"/>
        <dbReference type="Rhea" id="RHEA-COMP:9749"/>
        <dbReference type="ChEBI" id="CHEBI:15378"/>
        <dbReference type="ChEBI" id="CHEBI:17509"/>
        <dbReference type="ChEBI" id="CHEBI:29979"/>
        <dbReference type="ChEBI" id="CHEBI:59789"/>
        <dbReference type="ChEBI" id="CHEBI:73995"/>
        <dbReference type="EC" id="2.5.1.108"/>
    </reaction>
</comment>
<protein>
    <recommendedName>
        <fullName evidence="3 10">2-(3-amino-3-carboxypropyl)histidine synthase</fullName>
        <ecNumber evidence="3 10">2.5.1.108</ecNumber>
    </recommendedName>
</protein>
<evidence type="ECO:0000256" key="8">
    <source>
        <dbReference type="ARBA" id="ARBA00023014"/>
    </source>
</evidence>
<dbReference type="GO" id="GO:0051539">
    <property type="term" value="F:4 iron, 4 sulfur cluster binding"/>
    <property type="evidence" value="ECO:0007669"/>
    <property type="project" value="UniProtKB-UniRule"/>
</dbReference>
<comment type="function">
    <text evidence="10">Catalyzes the first step of diphthamide biosynthesis, i.e. the transfer of the 3-amino-3-carboxypropyl group from S-adenosyl-L-methionine (SAM) to the C2 position of the imidazole ring of the target histidine residue in translation elongation factor 2 (EF-2).</text>
</comment>
<dbReference type="InterPro" id="IPR022428">
    <property type="entry name" value="Dph2_arc"/>
</dbReference>
<dbReference type="EC" id="2.5.1.108" evidence="3 10"/>
<dbReference type="Proteomes" id="UP000577419">
    <property type="component" value="Unassembled WGS sequence"/>
</dbReference>
<proteinExistence type="inferred from homology"/>
<dbReference type="PANTHER" id="PTHR10762">
    <property type="entry name" value="DIPHTHAMIDE BIOSYNTHESIS PROTEIN"/>
    <property type="match status" value="1"/>
</dbReference>
<dbReference type="InterPro" id="IPR016435">
    <property type="entry name" value="DPH1/DPH2"/>
</dbReference>
<comment type="similarity">
    <text evidence="10">Belongs to the DPH1/DPH2 family.</text>
</comment>
<dbReference type="EMBL" id="JAGVWF010000024">
    <property type="protein sequence ID" value="MBS3059127.1"/>
    <property type="molecule type" value="Genomic_DNA"/>
</dbReference>
<evidence type="ECO:0000256" key="1">
    <source>
        <dbReference type="ARBA" id="ARBA00001966"/>
    </source>
</evidence>
<dbReference type="GO" id="GO:0017183">
    <property type="term" value="P:protein histidyl modification to diphthamide"/>
    <property type="evidence" value="ECO:0007669"/>
    <property type="project" value="UniProtKB-UniRule"/>
</dbReference>
<gene>
    <name evidence="11" type="primary">dph2</name>
    <name evidence="11" type="ORF">HA237_01805</name>
    <name evidence="12" type="ORF">J4224_01740</name>
</gene>
<comment type="pathway">
    <text evidence="2 10">Protein modification; peptidyl-diphthamide biosynthesis.</text>
</comment>
<reference evidence="12" key="2">
    <citation type="submission" date="2021-03" db="EMBL/GenBank/DDBJ databases">
        <authorList>
            <person name="Jaffe A."/>
        </authorList>
    </citation>
    <scope>NUCLEOTIDE SEQUENCE</scope>
    <source>
        <strain evidence="12">RIFCSPHIGHO2_01_FULL_GW2011_AR10_43_9</strain>
    </source>
</reference>
<dbReference type="Gene3D" id="3.40.50.11860">
    <property type="entry name" value="Diphthamide synthesis DPH1/DPH2 domain 3"/>
    <property type="match status" value="1"/>
</dbReference>
<evidence type="ECO:0000256" key="9">
    <source>
        <dbReference type="ARBA" id="ARBA00048403"/>
    </source>
</evidence>
<evidence type="ECO:0000313" key="11">
    <source>
        <dbReference type="EMBL" id="HIH08084.1"/>
    </source>
</evidence>
<dbReference type="Proteomes" id="UP000683213">
    <property type="component" value="Unassembled WGS sequence"/>
</dbReference>
<evidence type="ECO:0000256" key="5">
    <source>
        <dbReference type="ARBA" id="ARBA00022691"/>
    </source>
</evidence>
<keyword evidence="4 10" id="KW-0808">Transferase</keyword>
<dbReference type="InterPro" id="IPR042263">
    <property type="entry name" value="DPH1/DPH2_1"/>
</dbReference>
<evidence type="ECO:0000256" key="6">
    <source>
        <dbReference type="ARBA" id="ARBA00022723"/>
    </source>
</evidence>
<reference evidence="11" key="1">
    <citation type="journal article" date="2020" name="bioRxiv">
        <title>A rank-normalized archaeal taxonomy based on genome phylogeny resolves widespread incomplete and uneven classifications.</title>
        <authorList>
            <person name="Rinke C."/>
            <person name="Chuvochina M."/>
            <person name="Mussig A.J."/>
            <person name="Chaumeil P.-A."/>
            <person name="Waite D.W."/>
            <person name="Whitman W.B."/>
            <person name="Parks D.H."/>
            <person name="Hugenholtz P."/>
        </authorList>
    </citation>
    <scope>NUCLEOTIDE SEQUENCE</scope>
    <source>
        <strain evidence="11">UBA10011</strain>
    </source>
</reference>
<keyword evidence="6 10" id="KW-0479">Metal-binding</keyword>
<keyword evidence="10" id="KW-0004">4Fe-4S</keyword>
<evidence type="ECO:0000256" key="3">
    <source>
        <dbReference type="ARBA" id="ARBA00012221"/>
    </source>
</evidence>
<keyword evidence="7 10" id="KW-0408">Iron</keyword>
<dbReference type="InterPro" id="IPR042264">
    <property type="entry name" value="DPH1/DPH2_2"/>
</dbReference>